<dbReference type="PRINTS" id="PR00800">
    <property type="entry name" value="YHDCRBOXLASE"/>
</dbReference>
<evidence type="ECO:0000256" key="3">
    <source>
        <dbReference type="ARBA" id="ARBA00022793"/>
    </source>
</evidence>
<evidence type="ECO:0000256" key="5">
    <source>
        <dbReference type="ARBA" id="ARBA00023239"/>
    </source>
</evidence>
<evidence type="ECO:0000256" key="6">
    <source>
        <dbReference type="PIRSR" id="PIRSR602129-50"/>
    </source>
</evidence>
<dbReference type="InterPro" id="IPR015422">
    <property type="entry name" value="PyrdxlP-dep_Trfase_small"/>
</dbReference>
<dbReference type="Gene3D" id="3.90.1150.10">
    <property type="entry name" value="Aspartate Aminotransferase, domain 1"/>
    <property type="match status" value="1"/>
</dbReference>
<proteinExistence type="inferred from homology"/>
<dbReference type="GO" id="GO:0030170">
    <property type="term" value="F:pyridoxal phosphate binding"/>
    <property type="evidence" value="ECO:0007669"/>
    <property type="project" value="InterPro"/>
</dbReference>
<name>A0A9X1QAK9_9BACT</name>
<dbReference type="GO" id="GO:0006520">
    <property type="term" value="P:amino acid metabolic process"/>
    <property type="evidence" value="ECO:0007669"/>
    <property type="project" value="InterPro"/>
</dbReference>
<feature type="modified residue" description="N6-(pyridoxal phosphate)lysine" evidence="6">
    <location>
        <position position="294"/>
    </location>
</feature>
<dbReference type="PANTHER" id="PTHR11999:SF70">
    <property type="entry name" value="MIP05841P"/>
    <property type="match status" value="1"/>
</dbReference>
<dbReference type="EMBL" id="JAKFFV010000003">
    <property type="protein sequence ID" value="MCF2497519.1"/>
    <property type="molecule type" value="Genomic_DNA"/>
</dbReference>
<protein>
    <submittedName>
        <fullName evidence="8">Pyridoxal-dependent decarboxylase</fullName>
    </submittedName>
</protein>
<dbReference type="InterPro" id="IPR010977">
    <property type="entry name" value="Aromatic_deC"/>
</dbReference>
<evidence type="ECO:0000256" key="1">
    <source>
        <dbReference type="ARBA" id="ARBA00001933"/>
    </source>
</evidence>
<comment type="similarity">
    <text evidence="2 7">Belongs to the group II decarboxylase family.</text>
</comment>
<dbReference type="AlphaFoldDB" id="A0A9X1QAK9"/>
<keyword evidence="3" id="KW-0210">Decarboxylase</keyword>
<comment type="caution">
    <text evidence="8">The sequence shown here is derived from an EMBL/GenBank/DDBJ whole genome shotgun (WGS) entry which is preliminary data.</text>
</comment>
<comment type="cofactor">
    <cofactor evidence="1 6 7">
        <name>pyridoxal 5'-phosphate</name>
        <dbReference type="ChEBI" id="CHEBI:597326"/>
    </cofactor>
</comment>
<organism evidence="8 9">
    <name type="scientific">Dyadobacter chenhuakuii</name>
    <dbReference type="NCBI Taxonomy" id="2909339"/>
    <lineage>
        <taxon>Bacteria</taxon>
        <taxon>Pseudomonadati</taxon>
        <taxon>Bacteroidota</taxon>
        <taxon>Cytophagia</taxon>
        <taxon>Cytophagales</taxon>
        <taxon>Spirosomataceae</taxon>
        <taxon>Dyadobacter</taxon>
    </lineage>
</organism>
<keyword evidence="5 7" id="KW-0456">Lyase</keyword>
<dbReference type="InterPro" id="IPR002129">
    <property type="entry name" value="PyrdxlP-dep_de-COase"/>
</dbReference>
<dbReference type="Proteomes" id="UP001139411">
    <property type="component" value="Unassembled WGS sequence"/>
</dbReference>
<gene>
    <name evidence="8" type="ORF">L0661_04325</name>
</gene>
<dbReference type="InterPro" id="IPR015424">
    <property type="entry name" value="PyrdxlP-dep_Trfase"/>
</dbReference>
<dbReference type="RefSeq" id="WP_235176949.1">
    <property type="nucleotide sequence ID" value="NZ_JAKFFV010000003.1"/>
</dbReference>
<dbReference type="GO" id="GO:0016831">
    <property type="term" value="F:carboxy-lyase activity"/>
    <property type="evidence" value="ECO:0007669"/>
    <property type="project" value="UniProtKB-KW"/>
</dbReference>
<evidence type="ECO:0000256" key="4">
    <source>
        <dbReference type="ARBA" id="ARBA00022898"/>
    </source>
</evidence>
<keyword evidence="4 6" id="KW-0663">Pyridoxal phosphate</keyword>
<reference evidence="8" key="1">
    <citation type="submission" date="2022-01" db="EMBL/GenBank/DDBJ databases">
        <title>Novel species in genus Dyadobacter.</title>
        <authorList>
            <person name="Ma C."/>
        </authorList>
    </citation>
    <scope>NUCLEOTIDE SEQUENCE</scope>
    <source>
        <strain evidence="8">CY357</strain>
    </source>
</reference>
<dbReference type="SUPFAM" id="SSF53383">
    <property type="entry name" value="PLP-dependent transferases"/>
    <property type="match status" value="1"/>
</dbReference>
<dbReference type="InterPro" id="IPR015421">
    <property type="entry name" value="PyrdxlP-dep_Trfase_major"/>
</dbReference>
<evidence type="ECO:0000256" key="7">
    <source>
        <dbReference type="RuleBase" id="RU000382"/>
    </source>
</evidence>
<dbReference type="Pfam" id="PF00282">
    <property type="entry name" value="Pyridoxal_deC"/>
    <property type="match status" value="1"/>
</dbReference>
<dbReference type="PANTHER" id="PTHR11999">
    <property type="entry name" value="GROUP II PYRIDOXAL-5-PHOSPHATE DECARBOXYLASE"/>
    <property type="match status" value="1"/>
</dbReference>
<accession>A0A9X1QAK9</accession>
<evidence type="ECO:0000313" key="9">
    <source>
        <dbReference type="Proteomes" id="UP001139411"/>
    </source>
</evidence>
<sequence>MNIQLENDLLHLEEILENVKNRSLDFLTQLNDLPTNIKDQQADADTLGINGLGVEKSLERFKEKYQKLMVASSGPRFWGFVTGGATPAAIAGDWLTAVFDQNTQSTSGTGDVSAIVEKQTIRLLCQLFNLPEDFNGGFVTGATMSNFTGLAVGRQWAGKKLGIDISKEGMSSGLVVMAATPHSSVIKSLAMLGFGSNHLVKINALPGREAMDISDLEAKLNENKGKPTIVNCSAGTVNTVDFDDINAIVALKKKYDFWLHIDAAFGGFVACSPAHNHLLKGWEQADSITIDCHKWMNVPYDSAVILVRKEHDRLQVETFQNSNAPYLGDTFENFSYLNRLPENSRRFRALPAWFSLTAYGRDGFQWIVENSIARANELGNYIIGSELFELAAPVRLNVVSFRLKKSNEVAGFLEKQNQNGKVFMTPTMLDGRSAVRAAFVNYRTTSADIAIAVKEMEAAYHSLLQPD</sequence>
<dbReference type="Gene3D" id="3.40.640.10">
    <property type="entry name" value="Type I PLP-dependent aspartate aminotransferase-like (Major domain)"/>
    <property type="match status" value="1"/>
</dbReference>
<dbReference type="GO" id="GO:0019752">
    <property type="term" value="P:carboxylic acid metabolic process"/>
    <property type="evidence" value="ECO:0007669"/>
    <property type="project" value="InterPro"/>
</dbReference>
<evidence type="ECO:0000313" key="8">
    <source>
        <dbReference type="EMBL" id="MCF2497519.1"/>
    </source>
</evidence>
<evidence type="ECO:0000256" key="2">
    <source>
        <dbReference type="ARBA" id="ARBA00009533"/>
    </source>
</evidence>